<keyword evidence="1" id="KW-0812">Transmembrane</keyword>
<dbReference type="AlphaFoldDB" id="A0A242JXD4"/>
<evidence type="ECO:0000256" key="1">
    <source>
        <dbReference type="SAM" id="Phobius"/>
    </source>
</evidence>
<accession>A0A242JXD4</accession>
<dbReference type="Proteomes" id="UP000194933">
    <property type="component" value="Unassembled WGS sequence"/>
</dbReference>
<comment type="caution">
    <text evidence="2">The sequence shown here is derived from an EMBL/GenBank/DDBJ whole genome shotgun (WGS) entry which is preliminary data.</text>
</comment>
<dbReference type="InterPro" id="IPR024529">
    <property type="entry name" value="ECF_trnsprt_substrate-spec"/>
</dbReference>
<organism evidence="2 3">
    <name type="scientific">Candidatus Enterococcus wittei</name>
    <dbReference type="NCBI Taxonomy" id="1987383"/>
    <lineage>
        <taxon>Bacteria</taxon>
        <taxon>Bacillati</taxon>
        <taxon>Bacillota</taxon>
        <taxon>Bacilli</taxon>
        <taxon>Lactobacillales</taxon>
        <taxon>Enterococcaceae</taxon>
        <taxon>Enterococcus</taxon>
    </lineage>
</organism>
<reference evidence="2 3" key="1">
    <citation type="submission" date="2017-05" db="EMBL/GenBank/DDBJ databases">
        <title>The Genome Sequence of Enterococcus sp. 10A9_DIV0425.</title>
        <authorList>
            <consortium name="The Broad Institute Genomics Platform"/>
            <consortium name="The Broad Institute Genomic Center for Infectious Diseases"/>
            <person name="Earl A."/>
            <person name="Manson A."/>
            <person name="Schwartman J."/>
            <person name="Gilmore M."/>
            <person name="Abouelleil A."/>
            <person name="Cao P."/>
            <person name="Chapman S."/>
            <person name="Cusick C."/>
            <person name="Shea T."/>
            <person name="Young S."/>
            <person name="Neafsey D."/>
            <person name="Nusbaum C."/>
            <person name="Birren B."/>
        </authorList>
    </citation>
    <scope>NUCLEOTIDE SEQUENCE [LARGE SCALE GENOMIC DNA]</scope>
    <source>
        <strain evidence="2 3">10A9_DIV0425</strain>
    </source>
</reference>
<protein>
    <submittedName>
        <fullName evidence="2">Integral membrane protein</fullName>
    </submittedName>
</protein>
<dbReference type="STRING" id="1987383.A5844_001672"/>
<keyword evidence="1" id="KW-0472">Membrane</keyword>
<sequence>MNEMKQKKLTTRMVTVMALCIGLNFLGSTIALWLRLPIYLDSIGTIFAGALLGPIPGVLTGLSSSLLSGVTTDIFSLYYSPIQIITGLLAGLILPSKLQNHGLINRLSLFLWALVLSLPGTIISSIITIKLFGGITSSGSSMIVQLLYGLGLNQSASVVLVQTATDYLDRLLSVIAVALAVSALPRQALLVNKK</sequence>
<proteinExistence type="predicted"/>
<feature type="transmembrane region" description="Helical" evidence="1">
    <location>
        <begin position="42"/>
        <end position="62"/>
    </location>
</feature>
<feature type="transmembrane region" description="Helical" evidence="1">
    <location>
        <begin position="109"/>
        <end position="132"/>
    </location>
</feature>
<gene>
    <name evidence="2" type="ORF">A5844_001672</name>
</gene>
<evidence type="ECO:0000313" key="3">
    <source>
        <dbReference type="Proteomes" id="UP000194933"/>
    </source>
</evidence>
<keyword evidence="3" id="KW-1185">Reference proteome</keyword>
<evidence type="ECO:0000313" key="2">
    <source>
        <dbReference type="EMBL" id="OTP09976.1"/>
    </source>
</evidence>
<feature type="transmembrane region" description="Helical" evidence="1">
    <location>
        <begin position="12"/>
        <end position="36"/>
    </location>
</feature>
<feature type="transmembrane region" description="Helical" evidence="1">
    <location>
        <begin position="74"/>
        <end position="94"/>
    </location>
</feature>
<keyword evidence="1" id="KW-1133">Transmembrane helix</keyword>
<dbReference type="Pfam" id="PF12822">
    <property type="entry name" value="ECF_trnsprt"/>
    <property type="match status" value="1"/>
</dbReference>
<dbReference type="EMBL" id="NGMO01000003">
    <property type="protein sequence ID" value="OTP09976.1"/>
    <property type="molecule type" value="Genomic_DNA"/>
</dbReference>
<dbReference type="Gene3D" id="1.10.1760.20">
    <property type="match status" value="1"/>
</dbReference>
<dbReference type="GO" id="GO:0022857">
    <property type="term" value="F:transmembrane transporter activity"/>
    <property type="evidence" value="ECO:0007669"/>
    <property type="project" value="InterPro"/>
</dbReference>
<name>A0A242JXD4_9ENTE</name>